<comment type="caution">
    <text evidence="3">The sequence shown here is derived from an EMBL/GenBank/DDBJ whole genome shotgun (WGS) entry which is preliminary data.</text>
</comment>
<protein>
    <submittedName>
        <fullName evidence="3">Carbohydrate porin</fullName>
    </submittedName>
</protein>
<dbReference type="Pfam" id="PF04966">
    <property type="entry name" value="OprB"/>
    <property type="match status" value="1"/>
</dbReference>
<name>A0ABT1TAW7_9GAMM</name>
<comment type="similarity">
    <text evidence="1 2">Belongs to the OprB family.</text>
</comment>
<dbReference type="InterPro" id="IPR007049">
    <property type="entry name" value="Carb-sel_porin_OprB"/>
</dbReference>
<keyword evidence="4" id="KW-1185">Reference proteome</keyword>
<reference evidence="3 4" key="1">
    <citation type="submission" date="2022-07" db="EMBL/GenBank/DDBJ databases">
        <title>Methylomonas rivi sp. nov., Methylomonas rosea sp. nov., Methylomonas aureus sp. nov. and Methylomonas subterranea sp. nov., four novel methanotrophs isolated from a freshwater creek and the deep terrestrial subsurface.</title>
        <authorList>
            <person name="Abin C."/>
            <person name="Sankaranarayanan K."/>
            <person name="Garner C."/>
            <person name="Sindelar R."/>
            <person name="Kotary K."/>
            <person name="Garner R."/>
            <person name="Barclay S."/>
            <person name="Lawson P."/>
            <person name="Krumholz L."/>
        </authorList>
    </citation>
    <scope>NUCLEOTIDE SEQUENCE [LARGE SCALE GENOMIC DNA]</scope>
    <source>
        <strain evidence="3 4">SURF-2</strain>
    </source>
</reference>
<dbReference type="Gene3D" id="2.40.160.180">
    <property type="entry name" value="Carbohydrate-selective porin OprB"/>
    <property type="match status" value="1"/>
</dbReference>
<evidence type="ECO:0000256" key="1">
    <source>
        <dbReference type="ARBA" id="ARBA00008769"/>
    </source>
</evidence>
<dbReference type="PANTHER" id="PTHR37944">
    <property type="entry name" value="PORIN B"/>
    <property type="match status" value="1"/>
</dbReference>
<sequence>MLCLGLGSNAHAIGPVEVPETWGGDLASRQRLSGDWGGVRDEMGKKGVVLDAKMLLLPGGIATGGRNTGADFWGSVDYSLNLDTDKMGLWPGGFFKFQGISSFGNTLYNEAGAMVPTNMSSLHPSFNQPSSGLMQASYTQFLSEQFGVTMGKMNLLDFTPNEFYGDYNTQFMNTGLNLPLAYATVPISAYGGGVMVLPTKDITLMALALDASGTPEENDVSKAFDDGVMLVSSANIKIKPFGLVGHQGVSGVWSDKSRFSLTQDPANLRQALLNERFPFLGNPGPILERILSERFPNLLLPIQPANRKENTWSVVYSFDQYFWQPDGDSKRGVGVFFNFGATDGNPNPVQYSFMMGIGGKGVFAGRPDDNFGIGWARTQFSEQFVPLLRERLGLGLNHEDAIELYYSAAVMPLLNVSPHLQIINSGLNKTLDDNNQLRNMSTAVEASLRMNILF</sequence>
<dbReference type="Proteomes" id="UP001524499">
    <property type="component" value="Unassembled WGS sequence"/>
</dbReference>
<dbReference type="EMBL" id="JANIBJ010000001">
    <property type="protein sequence ID" value="MCQ8102593.1"/>
    <property type="molecule type" value="Genomic_DNA"/>
</dbReference>
<accession>A0ABT1TAW7</accession>
<evidence type="ECO:0000313" key="3">
    <source>
        <dbReference type="EMBL" id="MCQ8102593.1"/>
    </source>
</evidence>
<proteinExistence type="inferred from homology"/>
<organism evidence="3 4">
    <name type="scientific">Methylomonas subterranea</name>
    <dbReference type="NCBI Taxonomy" id="2952225"/>
    <lineage>
        <taxon>Bacteria</taxon>
        <taxon>Pseudomonadati</taxon>
        <taxon>Pseudomonadota</taxon>
        <taxon>Gammaproteobacteria</taxon>
        <taxon>Methylococcales</taxon>
        <taxon>Methylococcaceae</taxon>
        <taxon>Methylomonas</taxon>
    </lineage>
</organism>
<gene>
    <name evidence="3" type="ORF">NP590_00640</name>
</gene>
<dbReference type="InterPro" id="IPR038673">
    <property type="entry name" value="OprB_sf"/>
</dbReference>
<evidence type="ECO:0000256" key="2">
    <source>
        <dbReference type="RuleBase" id="RU363072"/>
    </source>
</evidence>
<evidence type="ECO:0000313" key="4">
    <source>
        <dbReference type="Proteomes" id="UP001524499"/>
    </source>
</evidence>
<dbReference type="PANTHER" id="PTHR37944:SF1">
    <property type="entry name" value="PORIN B"/>
    <property type="match status" value="1"/>
</dbReference>
<dbReference type="RefSeq" id="WP_256600202.1">
    <property type="nucleotide sequence ID" value="NZ_JANIBJ010000001.1"/>
</dbReference>
<dbReference type="InterPro" id="IPR052932">
    <property type="entry name" value="OprB_Porin"/>
</dbReference>